<sequence>MVRHIDDILWRCMRQDDALGPQAAPATVLAQRDLVRELLSSTGGPVRDQLLSLLANLSRFAGWLSFDLADYGAADGYYEVARTAAHDARNTELGIMVLCNMSHLATWRGRPRVGIGHALAAQGRAAQISDRRLRAYAFDVAARAFAKDRRERDAAAALERAEIELGEVVDESAWAYFSNTGFDVSRHPIVIPNVSSSRSRTSRVRWRADSSSRQWNGGREKASSYTSQIASRWAAARSETPASKVTPMSAMGGDVTAG</sequence>
<evidence type="ECO:0000256" key="1">
    <source>
        <dbReference type="SAM" id="MobiDB-lite"/>
    </source>
</evidence>
<name>A0ABS7B3T3_9ACTN</name>
<dbReference type="RefSeq" id="WP_220145095.1">
    <property type="nucleotide sequence ID" value="NZ_JAHXZI010000009.1"/>
</dbReference>
<evidence type="ECO:0000313" key="3">
    <source>
        <dbReference type="Proteomes" id="UP001519863"/>
    </source>
</evidence>
<dbReference type="EMBL" id="JAHXZI010000009">
    <property type="protein sequence ID" value="MBW6435660.1"/>
    <property type="molecule type" value="Genomic_DNA"/>
</dbReference>
<gene>
    <name evidence="2" type="ORF">KZ829_18115</name>
</gene>
<protein>
    <submittedName>
        <fullName evidence="2">Uncharacterized protein</fullName>
    </submittedName>
</protein>
<keyword evidence="3" id="KW-1185">Reference proteome</keyword>
<evidence type="ECO:0000313" key="2">
    <source>
        <dbReference type="EMBL" id="MBW6435660.1"/>
    </source>
</evidence>
<organism evidence="2 3">
    <name type="scientific">Actinoplanes hulinensis</name>
    <dbReference type="NCBI Taxonomy" id="1144547"/>
    <lineage>
        <taxon>Bacteria</taxon>
        <taxon>Bacillati</taxon>
        <taxon>Actinomycetota</taxon>
        <taxon>Actinomycetes</taxon>
        <taxon>Micromonosporales</taxon>
        <taxon>Micromonosporaceae</taxon>
        <taxon>Actinoplanes</taxon>
    </lineage>
</organism>
<feature type="region of interest" description="Disordered" evidence="1">
    <location>
        <begin position="236"/>
        <end position="258"/>
    </location>
</feature>
<reference evidence="2 3" key="1">
    <citation type="journal article" date="2013" name="Antonie Van Leeuwenhoek">
        <title>Actinoplanes hulinensis sp. nov., a novel actinomycete isolated from soybean root (Glycine max (L.) Merr).</title>
        <authorList>
            <person name="Shen Y."/>
            <person name="Liu C."/>
            <person name="Wang X."/>
            <person name="Zhao J."/>
            <person name="Jia F."/>
            <person name="Zhang Y."/>
            <person name="Wang L."/>
            <person name="Yang D."/>
            <person name="Xiang W."/>
        </authorList>
    </citation>
    <scope>NUCLEOTIDE SEQUENCE [LARGE SCALE GENOMIC DNA]</scope>
    <source>
        <strain evidence="2 3">NEAU-M9</strain>
    </source>
</reference>
<proteinExistence type="predicted"/>
<dbReference type="Proteomes" id="UP001519863">
    <property type="component" value="Unassembled WGS sequence"/>
</dbReference>
<comment type="caution">
    <text evidence="2">The sequence shown here is derived from an EMBL/GenBank/DDBJ whole genome shotgun (WGS) entry which is preliminary data.</text>
</comment>
<accession>A0ABS7B3T3</accession>